<comment type="caution">
    <text evidence="2">The sequence shown here is derived from an EMBL/GenBank/DDBJ whole genome shotgun (WGS) entry which is preliminary data.</text>
</comment>
<dbReference type="EMBL" id="CAMXCT020000490">
    <property type="protein sequence ID" value="CAL1132857.1"/>
    <property type="molecule type" value="Genomic_DNA"/>
</dbReference>
<evidence type="ECO:0000313" key="4">
    <source>
        <dbReference type="Proteomes" id="UP001152797"/>
    </source>
</evidence>
<sequence length="401" mass="43932">MLPLSKCSWSQTSEPGAPGLKGLKGLQGALQGALAPNKRSKCSTGRTGPCRSLIPTANSYNCYSCDYTAVGSVGLVGALAFATRSRTTSRLRSARSAVVPGKNRHSAPVRKWLDDVVIGLGFCPWASPADEADGIRVVTSKSTTSREVFEDLIQEARGLWAEFLPQSQAGQTNQTKGMAKTTLLVCPNVKAWNRDFRYFHSFYTWHLDSGFALAESLGIKVVPFHPDFALLPRGPETGDHIMVPGPDGQDASAIVLEKNAGKDEAGEYCMAVRFANGDEGLIRHASVIAQSSDQSSDDDLCRNFTSRAPRPVLHLLRLPDLMKAEREAQRIPKKPRFEKEAKEMEVELDRMAREEVADGKELAEMRGTTEAVTERNEFTIKSLGRLRLMEIMESCEDLPSG</sequence>
<dbReference type="AlphaFoldDB" id="A0A9P1BUH7"/>
<dbReference type="Pfam" id="PF07209">
    <property type="entry name" value="DUF1415"/>
    <property type="match status" value="1"/>
</dbReference>
<dbReference type="EMBL" id="CAMXCT030000490">
    <property type="protein sequence ID" value="CAL4766794.1"/>
    <property type="molecule type" value="Genomic_DNA"/>
</dbReference>
<keyword evidence="4" id="KW-1185">Reference proteome</keyword>
<dbReference type="InterPro" id="IPR009858">
    <property type="entry name" value="DUF1415"/>
</dbReference>
<accession>A0A9P1BUH7</accession>
<evidence type="ECO:0000313" key="2">
    <source>
        <dbReference type="EMBL" id="CAI3979482.1"/>
    </source>
</evidence>
<reference evidence="3 4" key="2">
    <citation type="submission" date="2024-05" db="EMBL/GenBank/DDBJ databases">
        <authorList>
            <person name="Chen Y."/>
            <person name="Shah S."/>
            <person name="Dougan E. K."/>
            <person name="Thang M."/>
            <person name="Chan C."/>
        </authorList>
    </citation>
    <scope>NUCLEOTIDE SEQUENCE [LARGE SCALE GENOMIC DNA]</scope>
</reference>
<reference evidence="2" key="1">
    <citation type="submission" date="2022-10" db="EMBL/GenBank/DDBJ databases">
        <authorList>
            <person name="Chen Y."/>
            <person name="Dougan E. K."/>
            <person name="Chan C."/>
            <person name="Rhodes N."/>
            <person name="Thang M."/>
        </authorList>
    </citation>
    <scope>NUCLEOTIDE SEQUENCE</scope>
</reference>
<protein>
    <recommendedName>
        <fullName evidence="5">DUF1415 domain-containing protein</fullName>
    </recommendedName>
</protein>
<evidence type="ECO:0008006" key="5">
    <source>
        <dbReference type="Google" id="ProtNLM"/>
    </source>
</evidence>
<evidence type="ECO:0000313" key="3">
    <source>
        <dbReference type="EMBL" id="CAL4766794.1"/>
    </source>
</evidence>
<organism evidence="2">
    <name type="scientific">Cladocopium goreaui</name>
    <dbReference type="NCBI Taxonomy" id="2562237"/>
    <lineage>
        <taxon>Eukaryota</taxon>
        <taxon>Sar</taxon>
        <taxon>Alveolata</taxon>
        <taxon>Dinophyceae</taxon>
        <taxon>Suessiales</taxon>
        <taxon>Symbiodiniaceae</taxon>
        <taxon>Cladocopium</taxon>
    </lineage>
</organism>
<proteinExistence type="predicted"/>
<feature type="region of interest" description="Disordered" evidence="1">
    <location>
        <begin position="1"/>
        <end position="20"/>
    </location>
</feature>
<dbReference type="OrthoDB" id="416919at2759"/>
<name>A0A9P1BUH7_9DINO</name>
<dbReference type="Proteomes" id="UP001152797">
    <property type="component" value="Unassembled WGS sequence"/>
</dbReference>
<gene>
    <name evidence="2" type="ORF">C1SCF055_LOCUS7429</name>
</gene>
<evidence type="ECO:0000256" key="1">
    <source>
        <dbReference type="SAM" id="MobiDB-lite"/>
    </source>
</evidence>
<dbReference type="EMBL" id="CAMXCT010000490">
    <property type="protein sequence ID" value="CAI3979482.1"/>
    <property type="molecule type" value="Genomic_DNA"/>
</dbReference>